<name>A0A2B7I5T4_CUTAC</name>
<dbReference type="Proteomes" id="UP000226191">
    <property type="component" value="Unassembled WGS sequence"/>
</dbReference>
<evidence type="ECO:0000313" key="2">
    <source>
        <dbReference type="Proteomes" id="UP000226191"/>
    </source>
</evidence>
<proteinExistence type="predicted"/>
<organism evidence="1 2">
    <name type="scientific">Cutibacterium acnes</name>
    <name type="common">Propionibacterium acnes</name>
    <dbReference type="NCBI Taxonomy" id="1747"/>
    <lineage>
        <taxon>Bacteria</taxon>
        <taxon>Bacillati</taxon>
        <taxon>Actinomycetota</taxon>
        <taxon>Actinomycetes</taxon>
        <taxon>Propionibacteriales</taxon>
        <taxon>Propionibacteriaceae</taxon>
        <taxon>Cutibacterium</taxon>
    </lineage>
</organism>
<reference evidence="1 2" key="1">
    <citation type="submission" date="2017-02" db="EMBL/GenBank/DDBJ databases">
        <title>Prevalence of linear plasmids in Cutibacterium acnes isolates obtained from cancerous prostatic tissue.</title>
        <authorList>
            <person name="Davidsson S."/>
            <person name="Bruggemann H."/>
        </authorList>
    </citation>
    <scope>NUCLEOTIDE SEQUENCE [LARGE SCALE GENOMIC DNA]</scope>
    <source>
        <strain evidence="1 2">11-78</strain>
    </source>
</reference>
<dbReference type="AlphaFoldDB" id="A0A2B7I5T4"/>
<comment type="caution">
    <text evidence="1">The sequence shown here is derived from an EMBL/GenBank/DDBJ whole genome shotgun (WGS) entry which is preliminary data.</text>
</comment>
<protein>
    <submittedName>
        <fullName evidence="1">Uncharacterized protein</fullName>
    </submittedName>
</protein>
<evidence type="ECO:0000313" key="1">
    <source>
        <dbReference type="EMBL" id="PGF36572.1"/>
    </source>
</evidence>
<accession>A0A2B7I5T4</accession>
<gene>
    <name evidence="1" type="ORF">B1B09_02860</name>
</gene>
<dbReference type="EMBL" id="MVCE01000001">
    <property type="protein sequence ID" value="PGF36572.1"/>
    <property type="molecule type" value="Genomic_DNA"/>
</dbReference>
<sequence length="69" mass="7414">MAVIAAAWGAPRFHLGHMGRLVTTAMRECMGFPISSWRDAQTCIFDISVLPPFLGRCSATAMSPSSLEG</sequence>